<dbReference type="EMBL" id="HBHX01027563">
    <property type="protein sequence ID" value="CAE0114730.1"/>
    <property type="molecule type" value="Transcribed_RNA"/>
</dbReference>
<name>A0A7S3ATF0_9EUKA</name>
<organism evidence="1">
    <name type="scientific">Haptolina ericina</name>
    <dbReference type="NCBI Taxonomy" id="156174"/>
    <lineage>
        <taxon>Eukaryota</taxon>
        <taxon>Haptista</taxon>
        <taxon>Haptophyta</taxon>
        <taxon>Prymnesiophyceae</taxon>
        <taxon>Prymnesiales</taxon>
        <taxon>Prymnesiaceae</taxon>
        <taxon>Haptolina</taxon>
    </lineage>
</organism>
<proteinExistence type="predicted"/>
<protein>
    <submittedName>
        <fullName evidence="1">Uncharacterized protein</fullName>
    </submittedName>
</protein>
<evidence type="ECO:0000313" key="1">
    <source>
        <dbReference type="EMBL" id="CAE0114730.1"/>
    </source>
</evidence>
<sequence>MLLLYHGAQSVLALDIYSPVKPTLYFWDPLEGSVNQHWRMLDGIVWPKEWFQQQLHPPVSFQQLEAAVTRLPYSRPTQHNQLARVARGEHARQTTIARMASDTMPFMHQRTQSLLCDFMLLKWRAGSLVEQRFYNESMQPTGWWEDPDKPNAIPSDAELARLCKVYAPEGTYAGKLITRMLSKRPLAFLDADDQFALATGERGVGKDLFPRIGTSSERAPLVLKDYLSYDEMEVAALLGVAVPTFLINDGARGNRAMPGGPGTFEPEAVIIDQVGCRFERAGLMDWRHMVVTPEQNTPANGYGSPSHPSFRRNGMLDLFASLYLGTDQSVESPLMSIAPTFPSYNEAVQAQRRDASWWVHADVGTSIPDGALLNVQVFRARYLLQAEAFLLECSRRGINRGAGAYCSVAEAFATEPWWLVAKAQALWLMQAFREALPRLAKSCNRWARGLEGIRVIDFPKYDRDYFEQVFGVAGEATICVQTSDWDERKCTHKVSVRNSRSREPGSRLTGSDAGLLLVHQFAGDGNAYPGNEYWLGGLASSGDPAAACCSLIPWLQNPDVNPNGLNGSLQTSVWPTPGYCNSPAWPFTP</sequence>
<dbReference type="AlphaFoldDB" id="A0A7S3ATF0"/>
<dbReference type="InterPro" id="IPR032063">
    <property type="entry name" value="MavL-like"/>
</dbReference>
<gene>
    <name evidence="1" type="ORF">HERI1096_LOCUS15415</name>
</gene>
<dbReference type="Pfam" id="PF16062">
    <property type="entry name" value="MavL-like"/>
    <property type="match status" value="1"/>
</dbReference>
<accession>A0A7S3ATF0</accession>
<reference evidence="1" key="1">
    <citation type="submission" date="2021-01" db="EMBL/GenBank/DDBJ databases">
        <authorList>
            <person name="Corre E."/>
            <person name="Pelletier E."/>
            <person name="Niang G."/>
            <person name="Scheremetjew M."/>
            <person name="Finn R."/>
            <person name="Kale V."/>
            <person name="Holt S."/>
            <person name="Cochrane G."/>
            <person name="Meng A."/>
            <person name="Brown T."/>
            <person name="Cohen L."/>
        </authorList>
    </citation>
    <scope>NUCLEOTIDE SEQUENCE</scope>
    <source>
        <strain evidence="1">CCMP281</strain>
    </source>
</reference>